<dbReference type="EMBL" id="CAJVQC010154122">
    <property type="protein sequence ID" value="CAG8847060.1"/>
    <property type="molecule type" value="Genomic_DNA"/>
</dbReference>
<reference evidence="1" key="1">
    <citation type="submission" date="2021-06" db="EMBL/GenBank/DDBJ databases">
        <authorList>
            <person name="Kallberg Y."/>
            <person name="Tangrot J."/>
            <person name="Rosling A."/>
        </authorList>
    </citation>
    <scope>NUCLEOTIDE SEQUENCE</scope>
    <source>
        <strain evidence="1">MA461A</strain>
    </source>
</reference>
<gene>
    <name evidence="1" type="ORF">RPERSI_LOCUS34451</name>
</gene>
<comment type="caution">
    <text evidence="1">The sequence shown here is derived from an EMBL/GenBank/DDBJ whole genome shotgun (WGS) entry which is preliminary data.</text>
</comment>
<protein>
    <submittedName>
        <fullName evidence="1">22376_t:CDS:1</fullName>
    </submittedName>
</protein>
<proteinExistence type="predicted"/>
<evidence type="ECO:0000313" key="2">
    <source>
        <dbReference type="Proteomes" id="UP000789920"/>
    </source>
</evidence>
<feature type="non-terminal residue" evidence="1">
    <location>
        <position position="55"/>
    </location>
</feature>
<dbReference type="Proteomes" id="UP000789920">
    <property type="component" value="Unassembled WGS sequence"/>
</dbReference>
<feature type="non-terminal residue" evidence="1">
    <location>
        <position position="1"/>
    </location>
</feature>
<keyword evidence="2" id="KW-1185">Reference proteome</keyword>
<organism evidence="1 2">
    <name type="scientific">Racocetra persica</name>
    <dbReference type="NCBI Taxonomy" id="160502"/>
    <lineage>
        <taxon>Eukaryota</taxon>
        <taxon>Fungi</taxon>
        <taxon>Fungi incertae sedis</taxon>
        <taxon>Mucoromycota</taxon>
        <taxon>Glomeromycotina</taxon>
        <taxon>Glomeromycetes</taxon>
        <taxon>Diversisporales</taxon>
        <taxon>Gigasporaceae</taxon>
        <taxon>Racocetra</taxon>
    </lineage>
</organism>
<accession>A0ACA9SVM0</accession>
<sequence length="55" mass="6243">IKGIFSRLVKALLRIADKPLSFSATILLQIWDFTVVPIFLEVENYVIEIAIDPRG</sequence>
<name>A0ACA9SVM0_9GLOM</name>
<evidence type="ECO:0000313" key="1">
    <source>
        <dbReference type="EMBL" id="CAG8847060.1"/>
    </source>
</evidence>